<evidence type="ECO:0000313" key="1">
    <source>
        <dbReference type="EMBL" id="EEY19576.1"/>
    </source>
</evidence>
<protein>
    <submittedName>
        <fullName evidence="1">Predicted protein</fullName>
    </submittedName>
</protein>
<evidence type="ECO:0000313" key="2">
    <source>
        <dbReference type="Proteomes" id="UP000008698"/>
    </source>
</evidence>
<dbReference type="AlphaFoldDB" id="C9SLK8"/>
<dbReference type="RefSeq" id="XP_003004572.1">
    <property type="nucleotide sequence ID" value="XM_003004526.1"/>
</dbReference>
<dbReference type="eggNOG" id="KOG0504">
    <property type="taxonomic scope" value="Eukaryota"/>
</dbReference>
<keyword evidence="2" id="KW-1185">Reference proteome</keyword>
<reference evidence="2" key="1">
    <citation type="journal article" date="2011" name="PLoS Pathog.">
        <title>Comparative genomics yields insights into niche adaptation of plant vascular wilt pathogens.</title>
        <authorList>
            <person name="Klosterman S.J."/>
            <person name="Subbarao K.V."/>
            <person name="Kang S."/>
            <person name="Veronese P."/>
            <person name="Gold S.E."/>
            <person name="Thomma B.P.H.J."/>
            <person name="Chen Z."/>
            <person name="Henrissat B."/>
            <person name="Lee Y.-H."/>
            <person name="Park J."/>
            <person name="Garcia-Pedrajas M.D."/>
            <person name="Barbara D.J."/>
            <person name="Anchieta A."/>
            <person name="de Jonge R."/>
            <person name="Santhanam P."/>
            <person name="Maruthachalam K."/>
            <person name="Atallah Z."/>
            <person name="Amyotte S.G."/>
            <person name="Paz Z."/>
            <person name="Inderbitzin P."/>
            <person name="Hayes R.J."/>
            <person name="Heiman D.I."/>
            <person name="Young S."/>
            <person name="Zeng Q."/>
            <person name="Engels R."/>
            <person name="Galagan J."/>
            <person name="Cuomo C.A."/>
            <person name="Dobinson K.F."/>
            <person name="Ma L.-J."/>
        </authorList>
    </citation>
    <scope>NUCLEOTIDE SEQUENCE [LARGE SCALE GENOMIC DNA]</scope>
    <source>
        <strain evidence="2">VaMs.102 / ATCC MYA-4576 / FGSC 10136</strain>
    </source>
</reference>
<organism evidence="2">
    <name type="scientific">Verticillium alfalfae (strain VaMs.102 / ATCC MYA-4576 / FGSC 10136)</name>
    <name type="common">Verticillium wilt of alfalfa</name>
    <name type="synonym">Verticillium albo-atrum</name>
    <dbReference type="NCBI Taxonomy" id="526221"/>
    <lineage>
        <taxon>Eukaryota</taxon>
        <taxon>Fungi</taxon>
        <taxon>Dikarya</taxon>
        <taxon>Ascomycota</taxon>
        <taxon>Pezizomycotina</taxon>
        <taxon>Sordariomycetes</taxon>
        <taxon>Hypocreomycetidae</taxon>
        <taxon>Glomerellales</taxon>
        <taxon>Plectosphaerellaceae</taxon>
        <taxon>Verticillium</taxon>
    </lineage>
</organism>
<dbReference type="KEGG" id="val:VDBG_05685"/>
<accession>C9SLK8</accession>
<dbReference type="HOGENOM" id="CLU_1519008_0_0_1"/>
<dbReference type="GeneID" id="9531563"/>
<gene>
    <name evidence="1" type="ORF">VDBG_05685</name>
</gene>
<dbReference type="Proteomes" id="UP000008698">
    <property type="component" value="Unassembled WGS sequence"/>
</dbReference>
<proteinExistence type="predicted"/>
<name>C9SLK8_VERA1</name>
<dbReference type="InterPro" id="IPR036770">
    <property type="entry name" value="Ankyrin_rpt-contain_sf"/>
</dbReference>
<dbReference type="SUPFAM" id="SSF48403">
    <property type="entry name" value="Ankyrin repeat"/>
    <property type="match status" value="1"/>
</dbReference>
<sequence>MSAYALLYCTVRYGLKNEKDRLLTTKGSTGGSCGIYGNASKAAARNGHRAIVKLFIATNVDVDAISDRYVIAVATATAQDHIEIMRELLTAGANIRRQVRFGWLSGDRRTGPLFVAALNGSVDAVKAALEHGILDYWRLKPSSGSECPYSRHIRWQLRRGSGASSTPRRGKKQSRRF</sequence>
<dbReference type="OrthoDB" id="4772757at2759"/>
<dbReference type="EMBL" id="DS985219">
    <property type="protein sequence ID" value="EEY19576.1"/>
    <property type="molecule type" value="Genomic_DNA"/>
</dbReference>
<dbReference type="Gene3D" id="1.25.40.20">
    <property type="entry name" value="Ankyrin repeat-containing domain"/>
    <property type="match status" value="1"/>
</dbReference>